<name>A0A858R9A0_9PROT</name>
<comment type="cofactor">
    <cofactor evidence="4">
        <name>a divalent metal cation</name>
        <dbReference type="ChEBI" id="CHEBI:60240"/>
    </cofactor>
</comment>
<accession>A0A858R9A0</accession>
<dbReference type="KEGG" id="acru:HHL28_12200"/>
<dbReference type="PANTHER" id="PTHR11839">
    <property type="entry name" value="UDP/ADP-SUGAR PYROPHOSPHATASE"/>
    <property type="match status" value="1"/>
</dbReference>
<evidence type="ECO:0000256" key="2">
    <source>
        <dbReference type="ARBA" id="ARBA00001946"/>
    </source>
</evidence>
<dbReference type="EC" id="3.6.1.-" evidence="4"/>
<sequence length="156" mass="17873">MSKEPLPYRRNVGIMLVNREGLAWVGRRKDTPDAWQMPQGGIDKGEEPRAAALRELEEEIGTANVAVLAETAGWLRYDFPPELRTKGWMKHYAGQEQKWFLCRFLGADDEIDLETEHPEFDAWKWVPVAELVGLIVPFKRAIYERVVAELGPLVRA</sequence>
<dbReference type="PROSITE" id="PS51462">
    <property type="entry name" value="NUDIX"/>
    <property type="match status" value="1"/>
</dbReference>
<comment type="similarity">
    <text evidence="4">Belongs to the Nudix hydrolase family. RppH subfamily.</text>
</comment>
<proteinExistence type="inferred from homology"/>
<keyword evidence="3 4" id="KW-0378">Hydrolase</keyword>
<dbReference type="NCBIfam" id="NF001938">
    <property type="entry name" value="PRK00714.1-5"/>
    <property type="match status" value="1"/>
</dbReference>
<dbReference type="Gene3D" id="3.90.79.10">
    <property type="entry name" value="Nucleoside Triphosphate Pyrophosphohydrolase"/>
    <property type="match status" value="1"/>
</dbReference>
<evidence type="ECO:0000256" key="3">
    <source>
        <dbReference type="ARBA" id="ARBA00022801"/>
    </source>
</evidence>
<evidence type="ECO:0000313" key="7">
    <source>
        <dbReference type="Proteomes" id="UP000501891"/>
    </source>
</evidence>
<protein>
    <recommendedName>
        <fullName evidence="4">RNA pyrophosphohydrolase</fullName>
        <ecNumber evidence="4">3.6.1.-</ecNumber>
    </recommendedName>
    <alternativeName>
        <fullName evidence="4">(Di)nucleoside polyphosphate hydrolase</fullName>
    </alternativeName>
</protein>
<comment type="cofactor">
    <cofactor evidence="2">
        <name>Mg(2+)</name>
        <dbReference type="ChEBI" id="CHEBI:18420"/>
    </cofactor>
</comment>
<dbReference type="NCBIfam" id="NF001937">
    <property type="entry name" value="PRK00714.1-4"/>
    <property type="match status" value="1"/>
</dbReference>
<dbReference type="InterPro" id="IPR000086">
    <property type="entry name" value="NUDIX_hydrolase_dom"/>
</dbReference>
<dbReference type="Pfam" id="PF00293">
    <property type="entry name" value="NUDIX"/>
    <property type="match status" value="1"/>
</dbReference>
<dbReference type="PANTHER" id="PTHR11839:SF22">
    <property type="entry name" value="NUDIX HYDROLASE 26, CHLOROPLASTIC"/>
    <property type="match status" value="1"/>
</dbReference>
<reference evidence="6" key="1">
    <citation type="submission" date="2020-04" db="EMBL/GenBank/DDBJ databases">
        <title>A desert anoxygenic phototrophic bacterium fixes CO2 using RubisCO under aerobic conditions.</title>
        <authorList>
            <person name="Tang K."/>
        </authorList>
    </citation>
    <scope>NUCLEOTIDE SEQUENCE [LARGE SCALE GENOMIC DNA]</scope>
    <source>
        <strain evidence="6">MIMtkB3</strain>
    </source>
</reference>
<keyword evidence="7" id="KW-1185">Reference proteome</keyword>
<dbReference type="NCBIfam" id="NF001936">
    <property type="entry name" value="PRK00714.1-3"/>
    <property type="match status" value="1"/>
</dbReference>
<dbReference type="GO" id="GO:0008893">
    <property type="term" value="F:guanosine-3',5'-bis(diphosphate) 3'-diphosphatase activity"/>
    <property type="evidence" value="ECO:0007669"/>
    <property type="project" value="TreeGrafter"/>
</dbReference>
<dbReference type="GO" id="GO:0006753">
    <property type="term" value="P:nucleoside phosphate metabolic process"/>
    <property type="evidence" value="ECO:0007669"/>
    <property type="project" value="TreeGrafter"/>
</dbReference>
<dbReference type="InterPro" id="IPR015797">
    <property type="entry name" value="NUDIX_hydrolase-like_dom_sf"/>
</dbReference>
<organism evidence="6 7">
    <name type="scientific">Aerophototrophica crusticola</name>
    <dbReference type="NCBI Taxonomy" id="1709002"/>
    <lineage>
        <taxon>Bacteria</taxon>
        <taxon>Pseudomonadati</taxon>
        <taxon>Pseudomonadota</taxon>
        <taxon>Alphaproteobacteria</taxon>
        <taxon>Rhodospirillales</taxon>
        <taxon>Rhodospirillaceae</taxon>
        <taxon>Aerophototrophica</taxon>
    </lineage>
</organism>
<dbReference type="InterPro" id="IPR020476">
    <property type="entry name" value="Nudix_hydrolase"/>
</dbReference>
<dbReference type="GO" id="GO:0019693">
    <property type="term" value="P:ribose phosphate metabolic process"/>
    <property type="evidence" value="ECO:0007669"/>
    <property type="project" value="TreeGrafter"/>
</dbReference>
<evidence type="ECO:0000313" key="6">
    <source>
        <dbReference type="EMBL" id="QJE73752.1"/>
    </source>
</evidence>
<evidence type="ECO:0000256" key="4">
    <source>
        <dbReference type="HAMAP-Rule" id="MF_00298"/>
    </source>
</evidence>
<dbReference type="PROSITE" id="PS00893">
    <property type="entry name" value="NUDIX_BOX"/>
    <property type="match status" value="1"/>
</dbReference>
<dbReference type="GO" id="GO:0034432">
    <property type="term" value="F:bis(5'-adenosyl)-pentaphosphatase activity"/>
    <property type="evidence" value="ECO:0007669"/>
    <property type="project" value="TreeGrafter"/>
</dbReference>
<dbReference type="InterPro" id="IPR020084">
    <property type="entry name" value="NUDIX_hydrolase_CS"/>
</dbReference>
<dbReference type="SUPFAM" id="SSF55811">
    <property type="entry name" value="Nudix"/>
    <property type="match status" value="1"/>
</dbReference>
<comment type="cofactor">
    <cofactor evidence="1">
        <name>Mn(2+)</name>
        <dbReference type="ChEBI" id="CHEBI:29035"/>
    </cofactor>
</comment>
<evidence type="ECO:0000259" key="5">
    <source>
        <dbReference type="PROSITE" id="PS51462"/>
    </source>
</evidence>
<feature type="short sequence motif" description="Nudix box" evidence="4">
    <location>
        <begin position="40"/>
        <end position="61"/>
    </location>
</feature>
<dbReference type="HAMAP" id="MF_00298">
    <property type="entry name" value="Nudix_RppH"/>
    <property type="match status" value="1"/>
</dbReference>
<comment type="function">
    <text evidence="4">Accelerates the degradation of transcripts by removing pyrophosphate from the 5'-end of triphosphorylated RNA, leading to a more labile monophosphorylated state that can stimulate subsequent ribonuclease cleavage.</text>
</comment>
<dbReference type="InterPro" id="IPR022927">
    <property type="entry name" value="RppH"/>
</dbReference>
<dbReference type="CDD" id="cd03671">
    <property type="entry name" value="NUDIX_Ap4A_hydrolase_plant_like"/>
    <property type="match status" value="1"/>
</dbReference>
<dbReference type="EMBL" id="CP051775">
    <property type="protein sequence ID" value="QJE73752.1"/>
    <property type="molecule type" value="Genomic_DNA"/>
</dbReference>
<feature type="domain" description="Nudix hydrolase" evidence="5">
    <location>
        <begin position="7"/>
        <end position="148"/>
    </location>
</feature>
<gene>
    <name evidence="4" type="primary">rppH</name>
    <name evidence="4" type="synonym">nudH</name>
    <name evidence="6" type="ORF">HHL28_12200</name>
</gene>
<dbReference type="Proteomes" id="UP000501891">
    <property type="component" value="Chromosome"/>
</dbReference>
<dbReference type="PRINTS" id="PR00502">
    <property type="entry name" value="NUDIXFAMILY"/>
</dbReference>
<dbReference type="AlphaFoldDB" id="A0A858R9A0"/>
<evidence type="ECO:0000256" key="1">
    <source>
        <dbReference type="ARBA" id="ARBA00001936"/>
    </source>
</evidence>